<dbReference type="SUPFAM" id="SSF53649">
    <property type="entry name" value="Alkaline phosphatase-like"/>
    <property type="match status" value="1"/>
</dbReference>
<dbReference type="EMBL" id="UINC01083886">
    <property type="protein sequence ID" value="SVC30020.1"/>
    <property type="molecule type" value="Genomic_DNA"/>
</dbReference>
<gene>
    <name evidence="3" type="ORF">METZ01_LOCUS282874</name>
</gene>
<protein>
    <recommendedName>
        <fullName evidence="2">Sulfatase N-terminal domain-containing protein</fullName>
    </recommendedName>
</protein>
<proteinExistence type="inferred from homology"/>
<comment type="similarity">
    <text evidence="1">Belongs to the sulfatase family.</text>
</comment>
<dbReference type="AlphaFoldDB" id="A0A382KZX6"/>
<feature type="non-terminal residue" evidence="3">
    <location>
        <position position="137"/>
    </location>
</feature>
<dbReference type="InterPro" id="IPR000917">
    <property type="entry name" value="Sulfatase_N"/>
</dbReference>
<name>A0A382KZX6_9ZZZZ</name>
<evidence type="ECO:0000259" key="2">
    <source>
        <dbReference type="Pfam" id="PF00884"/>
    </source>
</evidence>
<dbReference type="PANTHER" id="PTHR42693">
    <property type="entry name" value="ARYLSULFATASE FAMILY MEMBER"/>
    <property type="match status" value="1"/>
</dbReference>
<organism evidence="3">
    <name type="scientific">marine metagenome</name>
    <dbReference type="NCBI Taxonomy" id="408172"/>
    <lineage>
        <taxon>unclassified sequences</taxon>
        <taxon>metagenomes</taxon>
        <taxon>ecological metagenomes</taxon>
    </lineage>
</organism>
<dbReference type="Pfam" id="PF00884">
    <property type="entry name" value="Sulfatase"/>
    <property type="match status" value="1"/>
</dbReference>
<evidence type="ECO:0000256" key="1">
    <source>
        <dbReference type="ARBA" id="ARBA00008779"/>
    </source>
</evidence>
<dbReference type="PANTHER" id="PTHR42693:SF33">
    <property type="entry name" value="ARYLSULFATASE"/>
    <property type="match status" value="1"/>
</dbReference>
<dbReference type="Gene3D" id="3.40.720.10">
    <property type="entry name" value="Alkaline Phosphatase, subunit A"/>
    <property type="match status" value="1"/>
</dbReference>
<dbReference type="InterPro" id="IPR050738">
    <property type="entry name" value="Sulfatase"/>
</dbReference>
<evidence type="ECO:0000313" key="3">
    <source>
        <dbReference type="EMBL" id="SVC30020.1"/>
    </source>
</evidence>
<accession>A0A382KZX6</accession>
<sequence>MDRAPNLLFLFPDQHRPDWLRCTSPQLALRTPHIDGLAERGVRFTNAVCSSPLCAPSRACLASGRSYDRCGVLGNDVNYPLDQATYYQRLRDAGYRVAGVGKFDLHKGLGDPENLWWELDGSRDLDAWGFTEGIDNE</sequence>
<dbReference type="GO" id="GO:0004065">
    <property type="term" value="F:arylsulfatase activity"/>
    <property type="evidence" value="ECO:0007669"/>
    <property type="project" value="TreeGrafter"/>
</dbReference>
<dbReference type="InterPro" id="IPR017850">
    <property type="entry name" value="Alkaline_phosphatase_core_sf"/>
</dbReference>
<reference evidence="3" key="1">
    <citation type="submission" date="2018-05" db="EMBL/GenBank/DDBJ databases">
        <authorList>
            <person name="Lanie J.A."/>
            <person name="Ng W.-L."/>
            <person name="Kazmierczak K.M."/>
            <person name="Andrzejewski T.M."/>
            <person name="Davidsen T.M."/>
            <person name="Wayne K.J."/>
            <person name="Tettelin H."/>
            <person name="Glass J.I."/>
            <person name="Rusch D."/>
            <person name="Podicherti R."/>
            <person name="Tsui H.-C.T."/>
            <person name="Winkler M.E."/>
        </authorList>
    </citation>
    <scope>NUCLEOTIDE SEQUENCE</scope>
</reference>
<feature type="domain" description="Sulfatase N-terminal" evidence="2">
    <location>
        <begin position="6"/>
        <end position="105"/>
    </location>
</feature>